<dbReference type="EMBL" id="KV419415">
    <property type="protein sequence ID" value="KZS91369.1"/>
    <property type="molecule type" value="Genomic_DNA"/>
</dbReference>
<dbReference type="Proteomes" id="UP000076722">
    <property type="component" value="Unassembled WGS sequence"/>
</dbReference>
<feature type="region of interest" description="Disordered" evidence="1">
    <location>
        <begin position="1"/>
        <end position="27"/>
    </location>
</feature>
<proteinExistence type="predicted"/>
<dbReference type="STRING" id="1314777.A0A164SDE3"/>
<evidence type="ECO:0000256" key="1">
    <source>
        <dbReference type="SAM" id="MobiDB-lite"/>
    </source>
</evidence>
<accession>A0A164SDE3</accession>
<organism evidence="2 3">
    <name type="scientific">Sistotremastrum niveocremeum HHB9708</name>
    <dbReference type="NCBI Taxonomy" id="1314777"/>
    <lineage>
        <taxon>Eukaryota</taxon>
        <taxon>Fungi</taxon>
        <taxon>Dikarya</taxon>
        <taxon>Basidiomycota</taxon>
        <taxon>Agaricomycotina</taxon>
        <taxon>Agaricomycetes</taxon>
        <taxon>Sistotremastrales</taxon>
        <taxon>Sistotremastraceae</taxon>
        <taxon>Sertulicium</taxon>
        <taxon>Sertulicium niveocremeum</taxon>
    </lineage>
</organism>
<reference evidence="2 3" key="1">
    <citation type="journal article" date="2016" name="Mol. Biol. Evol.">
        <title>Comparative Genomics of Early-Diverging Mushroom-Forming Fungi Provides Insights into the Origins of Lignocellulose Decay Capabilities.</title>
        <authorList>
            <person name="Nagy L.G."/>
            <person name="Riley R."/>
            <person name="Tritt A."/>
            <person name="Adam C."/>
            <person name="Daum C."/>
            <person name="Floudas D."/>
            <person name="Sun H."/>
            <person name="Yadav J.S."/>
            <person name="Pangilinan J."/>
            <person name="Larsson K.H."/>
            <person name="Matsuura K."/>
            <person name="Barry K."/>
            <person name="Labutti K."/>
            <person name="Kuo R."/>
            <person name="Ohm R.A."/>
            <person name="Bhattacharya S.S."/>
            <person name="Shirouzu T."/>
            <person name="Yoshinaga Y."/>
            <person name="Martin F.M."/>
            <person name="Grigoriev I.V."/>
            <person name="Hibbett D.S."/>
        </authorList>
    </citation>
    <scope>NUCLEOTIDE SEQUENCE [LARGE SCALE GENOMIC DNA]</scope>
    <source>
        <strain evidence="2 3">HHB9708</strain>
    </source>
</reference>
<evidence type="ECO:0000313" key="2">
    <source>
        <dbReference type="EMBL" id="KZS91369.1"/>
    </source>
</evidence>
<keyword evidence="3" id="KW-1185">Reference proteome</keyword>
<sequence length="565" mass="63868">MTYAAEITSSDNSKDNPIREDTPHEQADEIGVKFDKLDGLDLLVPQIGSVDDMSFQQLQSLRHALTQSTARAMASLNRYINSRTPVGKLPDELLSKILILYAHSDVDHPLATGTRIMFPGRGLLEVSARWRNVALNTRQLWTHLILNWSTEYLRYSLKNSLQCNLHIRFDTQRHSCAGVKERFTSVIANSCRIQSLNIVFDSLSLPFIRALCETHTPAPNITFRYLWSGRTPREHQRDVFLSFRFPNLRHVSLDGVRIQQNDRSFFSHVVSLEVKDGSWAPREILEVLRETLQLERLVLASFHSTGYDESTSPDSNSIIPLPHLKRLEIISPSLGNLFPILKLVETPILHTRILELSEGHADLIGASQALILPYVDGYDTLYVDGNLLNANTVFTSTRGKRHEVRFCGRRLSDQPFNRLLHELKRYHGSRMTSLHLRSPTFPPTAQIVSILGSWDKLSFLKLGSTGPQTSKVFEALESADTILCPNLCTLDLADEDYWIFVDPQRVAQLLERRRAKSAPIHALRVGAEIDTADVDGLVERIETVQLPLSSHMTDRIIAPGSLSDF</sequence>
<feature type="compositionally biased region" description="Basic and acidic residues" evidence="1">
    <location>
        <begin position="12"/>
        <end position="27"/>
    </location>
</feature>
<evidence type="ECO:0000313" key="3">
    <source>
        <dbReference type="Proteomes" id="UP000076722"/>
    </source>
</evidence>
<name>A0A164SDE3_9AGAM</name>
<gene>
    <name evidence="2" type="ORF">SISNIDRAFT_550952</name>
</gene>
<dbReference type="AlphaFoldDB" id="A0A164SDE3"/>
<dbReference type="OrthoDB" id="3365698at2759"/>
<protein>
    <submittedName>
        <fullName evidence="2">Uncharacterized protein</fullName>
    </submittedName>
</protein>
<dbReference type="SUPFAM" id="SSF52047">
    <property type="entry name" value="RNI-like"/>
    <property type="match status" value="1"/>
</dbReference>